<gene>
    <name evidence="1" type="ORF">S06H3_15274</name>
</gene>
<protein>
    <submittedName>
        <fullName evidence="1">Uncharacterized protein</fullName>
    </submittedName>
</protein>
<dbReference type="EMBL" id="BARV01007508">
    <property type="protein sequence ID" value="GAI08939.1"/>
    <property type="molecule type" value="Genomic_DNA"/>
</dbReference>
<reference evidence="1" key="1">
    <citation type="journal article" date="2014" name="Front. Microbiol.">
        <title>High frequency of phylogenetically diverse reductive dehalogenase-homologous genes in deep subseafloor sedimentary metagenomes.</title>
        <authorList>
            <person name="Kawai M."/>
            <person name="Futagami T."/>
            <person name="Toyoda A."/>
            <person name="Takaki Y."/>
            <person name="Nishi S."/>
            <person name="Hori S."/>
            <person name="Arai W."/>
            <person name="Tsubouchi T."/>
            <person name="Morono Y."/>
            <person name="Uchiyama I."/>
            <person name="Ito T."/>
            <person name="Fujiyama A."/>
            <person name="Inagaki F."/>
            <person name="Takami H."/>
        </authorList>
    </citation>
    <scope>NUCLEOTIDE SEQUENCE</scope>
    <source>
        <strain evidence="1">Expedition CK06-06</strain>
    </source>
</reference>
<name>X1MRD5_9ZZZZ</name>
<feature type="non-terminal residue" evidence="1">
    <location>
        <position position="159"/>
    </location>
</feature>
<evidence type="ECO:0000313" key="1">
    <source>
        <dbReference type="EMBL" id="GAI08939.1"/>
    </source>
</evidence>
<proteinExistence type="predicted"/>
<organism evidence="1">
    <name type="scientific">marine sediment metagenome</name>
    <dbReference type="NCBI Taxonomy" id="412755"/>
    <lineage>
        <taxon>unclassified sequences</taxon>
        <taxon>metagenomes</taxon>
        <taxon>ecological metagenomes</taxon>
    </lineage>
</organism>
<accession>X1MRD5</accession>
<dbReference type="AlphaFoldDB" id="X1MRD5"/>
<sequence length="159" mass="18122">MPEIDVRFRGKIPADVEDPGAKLIFYQEYLWAFKESLKALRRMVRARTPIGASHRLYHSITYTMQDLTPKDAFGFLLGPPQFQGKVYARSEPGLIWGIFPTAYTEVAPHADHVEFGTKPHFPPIFGPESIYGWAAHVLPLTLDKFELAQISWRIAIHIS</sequence>
<comment type="caution">
    <text evidence="1">The sequence shown here is derived from an EMBL/GenBank/DDBJ whole genome shotgun (WGS) entry which is preliminary data.</text>
</comment>